<comment type="caution">
    <text evidence="1">The sequence shown here is derived from an EMBL/GenBank/DDBJ whole genome shotgun (WGS) entry which is preliminary data.</text>
</comment>
<dbReference type="InterPro" id="IPR014972">
    <property type="entry name" value="Phage_Mu_Gp37"/>
</dbReference>
<proteinExistence type="predicted"/>
<dbReference type="EMBL" id="QWLV01000005">
    <property type="protein sequence ID" value="RHW17201.1"/>
    <property type="molecule type" value="Genomic_DNA"/>
</dbReference>
<gene>
    <name evidence="1" type="ORF">D1610_11670</name>
</gene>
<dbReference type="AlphaFoldDB" id="A0A396RU40"/>
<name>A0A396RU40_9SPHN</name>
<keyword evidence="2" id="KW-1185">Reference proteome</keyword>
<accession>A0A396RU40</accession>
<sequence>MGSLRGAGKGCVVVISAVELAMLARLKAAADADRLGYAWKTLDTYPEDWGAYLANDPWRAPAAWASFDGFRGARRDDRGGLMAQCSFGLVVASQSKRNQASARHGHGDAEPGSYQLMLDAVGLLDGSDLGLEELGELTFAGAAAVALDESLRKRGASLIGIRFDCELPIAALTIEDGREIAPFEVFHANWDIAPFGGVDADREAPGVQLPADDAADATDHVELPQ</sequence>
<dbReference type="OrthoDB" id="7576583at2"/>
<organism evidence="1 2">
    <name type="scientific">Sphingomonas gilva</name>
    <dbReference type="NCBI Taxonomy" id="2305907"/>
    <lineage>
        <taxon>Bacteria</taxon>
        <taxon>Pseudomonadati</taxon>
        <taxon>Pseudomonadota</taxon>
        <taxon>Alphaproteobacteria</taxon>
        <taxon>Sphingomonadales</taxon>
        <taxon>Sphingomonadaceae</taxon>
        <taxon>Sphingomonas</taxon>
    </lineage>
</organism>
<evidence type="ECO:0000313" key="2">
    <source>
        <dbReference type="Proteomes" id="UP000266693"/>
    </source>
</evidence>
<reference evidence="1 2" key="1">
    <citation type="submission" date="2018-08" db="EMBL/GenBank/DDBJ databases">
        <title>The multiple taxonomic identification of Sphingomonas gilva.</title>
        <authorList>
            <person name="Zhu D."/>
            <person name="Zheng S."/>
        </authorList>
    </citation>
    <scope>NUCLEOTIDE SEQUENCE [LARGE SCALE GENOMIC DNA]</scope>
    <source>
        <strain evidence="1 2">ZDH117</strain>
    </source>
</reference>
<evidence type="ECO:0000313" key="1">
    <source>
        <dbReference type="EMBL" id="RHW17201.1"/>
    </source>
</evidence>
<dbReference type="Pfam" id="PF08873">
    <property type="entry name" value="Phage_Mu_Gp37"/>
    <property type="match status" value="1"/>
</dbReference>
<dbReference type="Proteomes" id="UP000266693">
    <property type="component" value="Unassembled WGS sequence"/>
</dbReference>
<protein>
    <submittedName>
        <fullName evidence="1">DUF1834 family protein</fullName>
    </submittedName>
</protein>